<sequence length="196" mass="22047">MSNCTIAANQGMYGFGIRLSFYIQWVTIIAADYVFTPTRDFHIVLAVALLVGALWTAAAAAGMSLRGGDRKKRKARRKWRRAMRKSCLKDNASIIHFIRTMLHLVVVAVMVTGVELVIRWNHIIDAYSLTTSAQLFPLLLSICLALWVIWHRLKQSEDDGDADTCTTCSLDNGHRRRGNGWPAPGHVPRDWIVDNV</sequence>
<accession>A0A1J7JMQ2</accession>
<keyword evidence="1" id="KW-0472">Membrane</keyword>
<keyword evidence="3" id="KW-1185">Reference proteome</keyword>
<dbReference type="InParanoid" id="A0A1J7JMQ2"/>
<proteinExistence type="predicted"/>
<feature type="transmembrane region" description="Helical" evidence="1">
    <location>
        <begin position="86"/>
        <end position="111"/>
    </location>
</feature>
<dbReference type="AlphaFoldDB" id="A0A1J7JMQ2"/>
<evidence type="ECO:0000256" key="1">
    <source>
        <dbReference type="SAM" id="Phobius"/>
    </source>
</evidence>
<gene>
    <name evidence="2" type="ORF">CONLIGDRAFT_715425</name>
</gene>
<evidence type="ECO:0000313" key="3">
    <source>
        <dbReference type="Proteomes" id="UP000182658"/>
    </source>
</evidence>
<keyword evidence="1" id="KW-0812">Transmembrane</keyword>
<dbReference type="STRING" id="1408157.A0A1J7JMQ2"/>
<organism evidence="2 3">
    <name type="scientific">Coniochaeta ligniaria NRRL 30616</name>
    <dbReference type="NCBI Taxonomy" id="1408157"/>
    <lineage>
        <taxon>Eukaryota</taxon>
        <taxon>Fungi</taxon>
        <taxon>Dikarya</taxon>
        <taxon>Ascomycota</taxon>
        <taxon>Pezizomycotina</taxon>
        <taxon>Sordariomycetes</taxon>
        <taxon>Sordariomycetidae</taxon>
        <taxon>Coniochaetales</taxon>
        <taxon>Coniochaetaceae</taxon>
        <taxon>Coniochaeta</taxon>
    </lineage>
</organism>
<feature type="transmembrane region" description="Helical" evidence="1">
    <location>
        <begin position="41"/>
        <end position="65"/>
    </location>
</feature>
<dbReference type="Proteomes" id="UP000182658">
    <property type="component" value="Unassembled WGS sequence"/>
</dbReference>
<dbReference type="OrthoDB" id="3945378at2759"/>
<protein>
    <submittedName>
        <fullName evidence="2">Uncharacterized protein</fullName>
    </submittedName>
</protein>
<evidence type="ECO:0000313" key="2">
    <source>
        <dbReference type="EMBL" id="OIW28994.1"/>
    </source>
</evidence>
<dbReference type="EMBL" id="KV875098">
    <property type="protein sequence ID" value="OIW28994.1"/>
    <property type="molecule type" value="Genomic_DNA"/>
</dbReference>
<reference evidence="2 3" key="1">
    <citation type="submission" date="2016-10" db="EMBL/GenBank/DDBJ databases">
        <title>Draft genome sequence of Coniochaeta ligniaria NRRL30616, a lignocellulolytic fungus for bioabatement of inhibitors in plant biomass hydrolysates.</title>
        <authorList>
            <consortium name="DOE Joint Genome Institute"/>
            <person name="Jimenez D.J."/>
            <person name="Hector R.E."/>
            <person name="Riley R."/>
            <person name="Sun H."/>
            <person name="Grigoriev I.V."/>
            <person name="Van Elsas J.D."/>
            <person name="Nichols N.N."/>
        </authorList>
    </citation>
    <scope>NUCLEOTIDE SEQUENCE [LARGE SCALE GENOMIC DNA]</scope>
    <source>
        <strain evidence="2 3">NRRL 30616</strain>
    </source>
</reference>
<feature type="transmembrane region" description="Helical" evidence="1">
    <location>
        <begin position="12"/>
        <end position="35"/>
    </location>
</feature>
<feature type="transmembrane region" description="Helical" evidence="1">
    <location>
        <begin position="131"/>
        <end position="150"/>
    </location>
</feature>
<keyword evidence="1" id="KW-1133">Transmembrane helix</keyword>
<name>A0A1J7JMQ2_9PEZI</name>